<dbReference type="EMBL" id="CAFBNF010000054">
    <property type="protein sequence ID" value="CAB4938285.1"/>
    <property type="molecule type" value="Genomic_DNA"/>
</dbReference>
<evidence type="ECO:0000259" key="13">
    <source>
        <dbReference type="PROSITE" id="PS50146"/>
    </source>
</evidence>
<dbReference type="PANTHER" id="PTHR12358">
    <property type="entry name" value="SPHINGOSINE KINASE"/>
    <property type="match status" value="1"/>
</dbReference>
<dbReference type="GO" id="GO:0046872">
    <property type="term" value="F:metal ion binding"/>
    <property type="evidence" value="ECO:0007669"/>
    <property type="project" value="UniProtKB-KW"/>
</dbReference>
<evidence type="ECO:0000256" key="4">
    <source>
        <dbReference type="ARBA" id="ARBA00022723"/>
    </source>
</evidence>
<dbReference type="SMART" id="SM00046">
    <property type="entry name" value="DAGKc"/>
    <property type="match status" value="1"/>
</dbReference>
<evidence type="ECO:0000256" key="7">
    <source>
        <dbReference type="ARBA" id="ARBA00022840"/>
    </source>
</evidence>
<dbReference type="PROSITE" id="PS50146">
    <property type="entry name" value="DAGK"/>
    <property type="match status" value="1"/>
</dbReference>
<dbReference type="Gene3D" id="3.40.50.10330">
    <property type="entry name" value="Probable inorganic polyphosphate/atp-NAD kinase, domain 1"/>
    <property type="match status" value="1"/>
</dbReference>
<dbReference type="InterPro" id="IPR016064">
    <property type="entry name" value="NAD/diacylglycerol_kinase_sf"/>
</dbReference>
<keyword evidence="7" id="KW-0067">ATP-binding</keyword>
<dbReference type="GO" id="GO:0004143">
    <property type="term" value="F:ATP-dependent diacylglycerol kinase activity"/>
    <property type="evidence" value="ECO:0007669"/>
    <property type="project" value="TreeGrafter"/>
</dbReference>
<name>A0A6J7J4W6_9ZZZZ</name>
<keyword evidence="10" id="KW-0594">Phospholipid biosynthesis</keyword>
<evidence type="ECO:0000256" key="1">
    <source>
        <dbReference type="ARBA" id="ARBA00001946"/>
    </source>
</evidence>
<evidence type="ECO:0000313" key="14">
    <source>
        <dbReference type="EMBL" id="CAB4938285.1"/>
    </source>
</evidence>
<accession>A0A6J7J4W6</accession>
<keyword evidence="4" id="KW-0479">Metal-binding</keyword>
<dbReference type="NCBIfam" id="TIGR00147">
    <property type="entry name" value="YegS/Rv2252/BmrU family lipid kinase"/>
    <property type="match status" value="1"/>
</dbReference>
<evidence type="ECO:0000313" key="15">
    <source>
        <dbReference type="EMBL" id="CAB5013372.1"/>
    </source>
</evidence>
<dbReference type="InterPro" id="IPR017438">
    <property type="entry name" value="ATP-NAD_kinase_N"/>
</dbReference>
<dbReference type="InterPro" id="IPR045540">
    <property type="entry name" value="YegS/DAGK_C"/>
</dbReference>
<dbReference type="PANTHER" id="PTHR12358:SF106">
    <property type="entry name" value="LIPID KINASE YEGS"/>
    <property type="match status" value="1"/>
</dbReference>
<dbReference type="InterPro" id="IPR005218">
    <property type="entry name" value="Diacylglycerol/lipid_kinase"/>
</dbReference>
<evidence type="ECO:0000256" key="12">
    <source>
        <dbReference type="SAM" id="MobiDB-lite"/>
    </source>
</evidence>
<comment type="cofactor">
    <cofactor evidence="1">
        <name>Mg(2+)</name>
        <dbReference type="ChEBI" id="CHEBI:18420"/>
    </cofactor>
</comment>
<keyword evidence="3" id="KW-0808">Transferase</keyword>
<protein>
    <submittedName>
        <fullName evidence="14">Unannotated protein</fullName>
    </submittedName>
</protein>
<dbReference type="GO" id="GO:0005524">
    <property type="term" value="F:ATP binding"/>
    <property type="evidence" value="ECO:0007669"/>
    <property type="project" value="UniProtKB-KW"/>
</dbReference>
<reference evidence="14" key="1">
    <citation type="submission" date="2020-05" db="EMBL/GenBank/DDBJ databases">
        <authorList>
            <person name="Chiriac C."/>
            <person name="Salcher M."/>
            <person name="Ghai R."/>
            <person name="Kavagutti S V."/>
        </authorList>
    </citation>
    <scope>NUCLEOTIDE SEQUENCE</scope>
</reference>
<dbReference type="AlphaFoldDB" id="A0A6J7J4W6"/>
<evidence type="ECO:0000256" key="2">
    <source>
        <dbReference type="ARBA" id="ARBA00022516"/>
    </source>
</evidence>
<dbReference type="Pfam" id="PF19279">
    <property type="entry name" value="YegS_C"/>
    <property type="match status" value="1"/>
</dbReference>
<keyword evidence="9" id="KW-0443">Lipid metabolism</keyword>
<dbReference type="Gene3D" id="2.60.200.40">
    <property type="match status" value="1"/>
</dbReference>
<evidence type="ECO:0000256" key="9">
    <source>
        <dbReference type="ARBA" id="ARBA00023098"/>
    </source>
</evidence>
<sequence length="302" mass="31463">MSSRRIGLLVNPTSGRGRGGRSAPEVAARLSAGGIEVVPIEGVDATDAEARMVTAVEAGLNGLIACGGDGTVNMALQHAVAADIPLGIIPVGTGDDIARSLSLPRKDIAAAVNVVLSGATRRVDVGEVVTADAGRRLFLGVLSAGFDSMVNERANRMTFPRGQAKYMAAIVAELGTFSPVPYRLTLDHHSEDVEGMLVAIGNGVSYGGGMKVCPSSVMDDGLFHVMLLRKVSKPTFLRVFPTVFRGTHLKHPQVSERPARSVELEGEGQVAYADGERMGILPISASVLPSAVSVFVPRPSAG</sequence>
<organism evidence="14">
    <name type="scientific">freshwater metagenome</name>
    <dbReference type="NCBI Taxonomy" id="449393"/>
    <lineage>
        <taxon>unclassified sequences</taxon>
        <taxon>metagenomes</taxon>
        <taxon>ecological metagenomes</taxon>
    </lineage>
</organism>
<evidence type="ECO:0000256" key="11">
    <source>
        <dbReference type="ARBA" id="ARBA00023264"/>
    </source>
</evidence>
<evidence type="ECO:0000256" key="10">
    <source>
        <dbReference type="ARBA" id="ARBA00023209"/>
    </source>
</evidence>
<dbReference type="GO" id="GO:0008654">
    <property type="term" value="P:phospholipid biosynthetic process"/>
    <property type="evidence" value="ECO:0007669"/>
    <property type="project" value="UniProtKB-KW"/>
</dbReference>
<dbReference type="SUPFAM" id="SSF111331">
    <property type="entry name" value="NAD kinase/diacylglycerol kinase-like"/>
    <property type="match status" value="1"/>
</dbReference>
<gene>
    <name evidence="14" type="ORF">UFOPK3773_00684</name>
    <name evidence="15" type="ORF">UFOPK3992_01335</name>
</gene>
<dbReference type="InterPro" id="IPR050187">
    <property type="entry name" value="Lipid_Phosphate_FormReg"/>
</dbReference>
<keyword evidence="11" id="KW-1208">Phospholipid metabolism</keyword>
<dbReference type="Pfam" id="PF00781">
    <property type="entry name" value="DAGK_cat"/>
    <property type="match status" value="1"/>
</dbReference>
<proteinExistence type="predicted"/>
<keyword evidence="8" id="KW-0460">Magnesium</keyword>
<dbReference type="EMBL" id="CAFBOZ010000199">
    <property type="protein sequence ID" value="CAB5013372.1"/>
    <property type="molecule type" value="Genomic_DNA"/>
</dbReference>
<feature type="region of interest" description="Disordered" evidence="12">
    <location>
        <begin position="1"/>
        <end position="22"/>
    </location>
</feature>
<feature type="domain" description="DAGKc" evidence="13">
    <location>
        <begin position="1"/>
        <end position="132"/>
    </location>
</feature>
<dbReference type="GO" id="GO:0005886">
    <property type="term" value="C:plasma membrane"/>
    <property type="evidence" value="ECO:0007669"/>
    <property type="project" value="TreeGrafter"/>
</dbReference>
<evidence type="ECO:0000256" key="3">
    <source>
        <dbReference type="ARBA" id="ARBA00022679"/>
    </source>
</evidence>
<dbReference type="InterPro" id="IPR001206">
    <property type="entry name" value="Diacylglycerol_kinase_cat_dom"/>
</dbReference>
<keyword evidence="2" id="KW-0444">Lipid biosynthesis</keyword>
<keyword evidence="5" id="KW-0547">Nucleotide-binding</keyword>
<evidence type="ECO:0000256" key="6">
    <source>
        <dbReference type="ARBA" id="ARBA00022777"/>
    </source>
</evidence>
<evidence type="ECO:0000256" key="5">
    <source>
        <dbReference type="ARBA" id="ARBA00022741"/>
    </source>
</evidence>
<keyword evidence="6" id="KW-0418">Kinase</keyword>
<evidence type="ECO:0000256" key="8">
    <source>
        <dbReference type="ARBA" id="ARBA00022842"/>
    </source>
</evidence>